<dbReference type="InterPro" id="IPR001279">
    <property type="entry name" value="Metallo-B-lactamas"/>
</dbReference>
<protein>
    <submittedName>
        <fullName evidence="2">Beta-lactamase domain protein</fullName>
    </submittedName>
</protein>
<dbReference type="Gene3D" id="3.60.15.10">
    <property type="entry name" value="Ribonuclease Z/Hydroxyacylglutathione hydrolase-like"/>
    <property type="match status" value="1"/>
</dbReference>
<dbReference type="Pfam" id="PF00753">
    <property type="entry name" value="Lactamase_B"/>
    <property type="match status" value="1"/>
</dbReference>
<evidence type="ECO:0000313" key="2">
    <source>
        <dbReference type="EMBL" id="CUR61637.1"/>
    </source>
</evidence>
<sequence>MPDFTEVAPRVWVAHYDWMHVNVTLVGGSDGLLMVDTHGSAAEARVVADDVRRLGAGPLTGLVNTHEHWDHHFGNATMVEQFGDMPIHATDWARDHIEESARRTFETYEQATDHPRREEILATTLRLPTHTFSSVVQVDLGDRAVELIHPGRGHTAGDLVVRVPDADVVLGGDLVEESDPPFIGDDSWPLEWPATLDLVIGLMTDSTVVVPGHGQVVDKEFVQDQRIELGVIAETIRDLASRGVPQSEALAQGEWPWDRERLVSAVRLGYEHLPRSQKRLPLI</sequence>
<dbReference type="PANTHER" id="PTHR42951:SF4">
    <property type="entry name" value="ACYL-COENZYME A THIOESTERASE MBLAC2"/>
    <property type="match status" value="1"/>
</dbReference>
<name>A0A2P2CI55_9ZZZZ</name>
<dbReference type="SMART" id="SM00849">
    <property type="entry name" value="Lactamase_B"/>
    <property type="match status" value="1"/>
</dbReference>
<dbReference type="SUPFAM" id="SSF56281">
    <property type="entry name" value="Metallo-hydrolase/oxidoreductase"/>
    <property type="match status" value="1"/>
</dbReference>
<dbReference type="CDD" id="cd16282">
    <property type="entry name" value="metallo-hydrolase-like_MBL-fold"/>
    <property type="match status" value="1"/>
</dbReference>
<reference evidence="2" key="1">
    <citation type="submission" date="2015-08" db="EMBL/GenBank/DDBJ databases">
        <authorList>
            <person name="Babu N.S."/>
            <person name="Beckwith C.J."/>
            <person name="Beseler K.G."/>
            <person name="Brison A."/>
            <person name="Carone J.V."/>
            <person name="Caskin T.P."/>
            <person name="Diamond M."/>
            <person name="Durham M.E."/>
            <person name="Foxe J.M."/>
            <person name="Go M."/>
            <person name="Henderson B.A."/>
            <person name="Jones I.B."/>
            <person name="McGettigan J.A."/>
            <person name="Micheletti S.J."/>
            <person name="Nasrallah M.E."/>
            <person name="Ortiz D."/>
            <person name="Piller C.R."/>
            <person name="Privatt S.R."/>
            <person name="Schneider S.L."/>
            <person name="Sharp S."/>
            <person name="Smith T.C."/>
            <person name="Stanton J.D."/>
            <person name="Ullery H.E."/>
            <person name="Wilson R.J."/>
            <person name="Serrano M.G."/>
            <person name="Buck G."/>
            <person name="Lee V."/>
            <person name="Wang Y."/>
            <person name="Carvalho R."/>
            <person name="Voegtly L."/>
            <person name="Shi R."/>
            <person name="Duckworth R."/>
            <person name="Johnson A."/>
            <person name="Loviza R."/>
            <person name="Walstead R."/>
            <person name="Shah Z."/>
            <person name="Kiflezghi M."/>
            <person name="Wade K."/>
            <person name="Ball S.L."/>
            <person name="Bradley K.W."/>
            <person name="Asai D.J."/>
            <person name="Bowman C.A."/>
            <person name="Russell D.A."/>
            <person name="Pope W.H."/>
            <person name="Jacobs-Sera D."/>
            <person name="Hendrix R.W."/>
            <person name="Hatfull G.F."/>
        </authorList>
    </citation>
    <scope>NUCLEOTIDE SEQUENCE</scope>
</reference>
<dbReference type="InterPro" id="IPR036866">
    <property type="entry name" value="RibonucZ/Hydroxyglut_hydro"/>
</dbReference>
<dbReference type="AlphaFoldDB" id="A0A2P2CI55"/>
<evidence type="ECO:0000259" key="1">
    <source>
        <dbReference type="SMART" id="SM00849"/>
    </source>
</evidence>
<dbReference type="EMBL" id="CZKB01000019">
    <property type="protein sequence ID" value="CUR61637.1"/>
    <property type="molecule type" value="Genomic_DNA"/>
</dbReference>
<proteinExistence type="predicted"/>
<organism evidence="2">
    <name type="scientific">metagenome</name>
    <dbReference type="NCBI Taxonomy" id="256318"/>
    <lineage>
        <taxon>unclassified sequences</taxon>
        <taxon>metagenomes</taxon>
    </lineage>
</organism>
<accession>A0A2P2CI55</accession>
<feature type="domain" description="Metallo-beta-lactamase" evidence="1">
    <location>
        <begin position="20"/>
        <end position="213"/>
    </location>
</feature>
<dbReference type="InterPro" id="IPR050855">
    <property type="entry name" value="NDM-1-like"/>
</dbReference>
<dbReference type="PANTHER" id="PTHR42951">
    <property type="entry name" value="METALLO-BETA-LACTAMASE DOMAIN-CONTAINING"/>
    <property type="match status" value="1"/>
</dbReference>
<gene>
    <name evidence="2" type="ORF">NOCA1260075</name>
</gene>